<dbReference type="SUPFAM" id="SSF53335">
    <property type="entry name" value="S-adenosyl-L-methionine-dependent methyltransferases"/>
    <property type="match status" value="1"/>
</dbReference>
<dbReference type="InterPro" id="IPR029063">
    <property type="entry name" value="SAM-dependent_MTases_sf"/>
</dbReference>
<comment type="caution">
    <text evidence="6">The sequence shown here is derived from an EMBL/GenBank/DDBJ whole genome shotgun (WGS) entry which is preliminary data.</text>
</comment>
<evidence type="ECO:0000256" key="4">
    <source>
        <dbReference type="HAMAP-Rule" id="MF_02125"/>
    </source>
</evidence>
<dbReference type="EC" id="2.1.1.298" evidence="4"/>
<dbReference type="NCBIfam" id="TIGR03534">
    <property type="entry name" value="RF_mod_PrmC"/>
    <property type="match status" value="1"/>
</dbReference>
<dbReference type="PANTHER" id="PTHR47806:SF1">
    <property type="entry name" value="RIBOSOMAL PROTEIN UL3 GLUTAMINE METHYLTRANSFERASE"/>
    <property type="match status" value="1"/>
</dbReference>
<feature type="domain" description="Methyltransferase small" evidence="5">
    <location>
        <begin position="135"/>
        <end position="217"/>
    </location>
</feature>
<protein>
    <recommendedName>
        <fullName evidence="4">Ribosomal protein uL3 glutamine methyltransferase</fullName>
        <shortName evidence="4">uL3 MTase</shortName>
        <ecNumber evidence="4">2.1.1.298</ecNumber>
    </recommendedName>
    <alternativeName>
        <fullName evidence="4">N5-glutamine methyltransferase PrmB</fullName>
    </alternativeName>
</protein>
<dbReference type="GO" id="GO:0005840">
    <property type="term" value="C:ribosome"/>
    <property type="evidence" value="ECO:0007669"/>
    <property type="project" value="UniProtKB-KW"/>
</dbReference>
<evidence type="ECO:0000313" key="7">
    <source>
        <dbReference type="Proteomes" id="UP001165524"/>
    </source>
</evidence>
<dbReference type="PIRSF" id="PIRSF037167">
    <property type="entry name" value="Mtase_YfcB_prd"/>
    <property type="match status" value="1"/>
</dbReference>
<keyword evidence="1 4" id="KW-0489">Methyltransferase</keyword>
<dbReference type="Proteomes" id="UP001165524">
    <property type="component" value="Unassembled WGS sequence"/>
</dbReference>
<dbReference type="CDD" id="cd02440">
    <property type="entry name" value="AdoMet_MTases"/>
    <property type="match status" value="1"/>
</dbReference>
<evidence type="ECO:0000256" key="2">
    <source>
        <dbReference type="ARBA" id="ARBA00022679"/>
    </source>
</evidence>
<dbReference type="EMBL" id="JALKII010000001">
    <property type="protein sequence ID" value="MCK0536170.1"/>
    <property type="molecule type" value="Genomic_DNA"/>
</dbReference>
<dbReference type="Pfam" id="PF05175">
    <property type="entry name" value="MTS"/>
    <property type="match status" value="1"/>
</dbReference>
<dbReference type="InterPro" id="IPR017127">
    <property type="entry name" value="Ribosome_uL3_MTase"/>
</dbReference>
<comment type="similarity">
    <text evidence="4">Belongs to the protein N5-glutamine methyltransferase family. PrmB subfamily.</text>
</comment>
<name>A0ABT0E2X8_9GAMM</name>
<dbReference type="InterPro" id="IPR007848">
    <property type="entry name" value="Small_mtfrase_dom"/>
</dbReference>
<dbReference type="GO" id="GO:0032259">
    <property type="term" value="P:methylation"/>
    <property type="evidence" value="ECO:0007669"/>
    <property type="project" value="UniProtKB-KW"/>
</dbReference>
<dbReference type="PROSITE" id="PS00092">
    <property type="entry name" value="N6_MTASE"/>
    <property type="match status" value="1"/>
</dbReference>
<accession>A0ABT0E2X8</accession>
<dbReference type="NCBIfam" id="TIGR03533">
    <property type="entry name" value="L3_gln_methyl"/>
    <property type="match status" value="1"/>
</dbReference>
<evidence type="ECO:0000256" key="3">
    <source>
        <dbReference type="ARBA" id="ARBA00022691"/>
    </source>
</evidence>
<dbReference type="Gene3D" id="1.10.8.10">
    <property type="entry name" value="DNA helicase RuvA subunit, C-terminal domain"/>
    <property type="match status" value="1"/>
</dbReference>
<dbReference type="HAMAP" id="MF_02125">
    <property type="entry name" value="L3_methyltr_PrmB"/>
    <property type="match status" value="1"/>
</dbReference>
<comment type="function">
    <text evidence="4">Methylates ribosomal protein uL3 on a specific glutamine residue.</text>
</comment>
<dbReference type="InterPro" id="IPR002052">
    <property type="entry name" value="DNA_methylase_N6_adenine_CS"/>
</dbReference>
<dbReference type="GO" id="GO:0008168">
    <property type="term" value="F:methyltransferase activity"/>
    <property type="evidence" value="ECO:0007669"/>
    <property type="project" value="UniProtKB-KW"/>
</dbReference>
<dbReference type="NCBIfam" id="TIGR00536">
    <property type="entry name" value="hemK_fam"/>
    <property type="match status" value="1"/>
</dbReference>
<dbReference type="InterPro" id="IPR004556">
    <property type="entry name" value="HemK-like"/>
</dbReference>
<keyword evidence="3 4" id="KW-0949">S-adenosyl-L-methionine</keyword>
<evidence type="ECO:0000256" key="1">
    <source>
        <dbReference type="ARBA" id="ARBA00022603"/>
    </source>
</evidence>
<keyword evidence="7" id="KW-1185">Reference proteome</keyword>
<keyword evidence="6" id="KW-0687">Ribonucleoprotein</keyword>
<gene>
    <name evidence="4 6" type="primary">prmB</name>
    <name evidence="6" type="ORF">MU846_00415</name>
</gene>
<organism evidence="6 7">
    <name type="scientific">Alcanivorax quisquiliarum</name>
    <dbReference type="NCBI Taxonomy" id="2933565"/>
    <lineage>
        <taxon>Bacteria</taxon>
        <taxon>Pseudomonadati</taxon>
        <taxon>Pseudomonadota</taxon>
        <taxon>Gammaproteobacteria</taxon>
        <taxon>Oceanospirillales</taxon>
        <taxon>Alcanivoracaceae</taxon>
        <taxon>Alcanivorax</taxon>
    </lineage>
</organism>
<evidence type="ECO:0000313" key="6">
    <source>
        <dbReference type="EMBL" id="MCK0536170.1"/>
    </source>
</evidence>
<comment type="catalytic activity">
    <reaction evidence="4">
        <text>L-glutaminyl-[ribosomal protein uL3] + S-adenosyl-L-methionine = N(5)-methyl-L-glutaminyl-[ribosomal protein uL3] + S-adenosyl-L-homocysteine + H(+)</text>
        <dbReference type="Rhea" id="RHEA:45020"/>
        <dbReference type="Rhea" id="RHEA-COMP:11063"/>
        <dbReference type="Rhea" id="RHEA-COMP:11064"/>
        <dbReference type="ChEBI" id="CHEBI:15378"/>
        <dbReference type="ChEBI" id="CHEBI:30011"/>
        <dbReference type="ChEBI" id="CHEBI:57856"/>
        <dbReference type="ChEBI" id="CHEBI:59789"/>
        <dbReference type="ChEBI" id="CHEBI:61891"/>
        <dbReference type="EC" id="2.1.1.298"/>
    </reaction>
</comment>
<dbReference type="Gene3D" id="3.40.50.150">
    <property type="entry name" value="Vaccinia Virus protein VP39"/>
    <property type="match status" value="1"/>
</dbReference>
<evidence type="ECO:0000259" key="5">
    <source>
        <dbReference type="Pfam" id="PF05175"/>
    </source>
</evidence>
<dbReference type="RefSeq" id="WP_246947144.1">
    <property type="nucleotide sequence ID" value="NZ_JALKII010000001.1"/>
</dbReference>
<dbReference type="InterPro" id="IPR019874">
    <property type="entry name" value="RF_methyltr_PrmC"/>
</dbReference>
<sequence>MTICAEEQQQASQVLATVRDCLRWGESALRRGEVFLGHGTDDYGDEVLGLLLHVLALPWDSDPRLLDARLLPAEIERFVTLMVQRVNERRPAAYLTGRAWFCGLEFKVDERVLVPRSPLAELIEQRFEPWLVPEQVSRVLDLCTGSGCIAIATAFALPQAEIDATDICEEALAVCRDNIERHGVEQQVRARQGDGLAAAKGQYDLIISNPPYVDAADMASLPDEYRHEPVLALASGADGLDFTRRLLRDAPDHLSEQGILIVEVGNSWETMLNIWPEVPFFWFEFERGGHGVFMLTREQLLAHRHSFSAQTPVQ</sequence>
<reference evidence="6" key="1">
    <citation type="submission" date="2022-04" db="EMBL/GenBank/DDBJ databases">
        <title>Alcanivorax sp. CY1518 draft genome sequence.</title>
        <authorList>
            <person name="Zhao G."/>
            <person name="An M."/>
        </authorList>
    </citation>
    <scope>NUCLEOTIDE SEQUENCE</scope>
    <source>
        <strain evidence="6">CY1518</strain>
    </source>
</reference>
<proteinExistence type="inferred from homology"/>
<keyword evidence="6" id="KW-0689">Ribosomal protein</keyword>
<dbReference type="PANTHER" id="PTHR47806">
    <property type="entry name" value="50S RIBOSOMAL PROTEIN L3 GLUTAMINE METHYLTRANSFERASE"/>
    <property type="match status" value="1"/>
</dbReference>
<keyword evidence="2 4" id="KW-0808">Transferase</keyword>